<dbReference type="PANTHER" id="PTHR21064:SF6">
    <property type="entry name" value="AMINOGLYCOSIDE PHOSPHOTRANSFERASE DOMAIN-CONTAINING PROTEIN"/>
    <property type="match status" value="1"/>
</dbReference>
<feature type="domain" description="Aminoglycoside phosphotransferase" evidence="2">
    <location>
        <begin position="37"/>
        <end position="277"/>
    </location>
</feature>
<keyword evidence="4" id="KW-1185">Reference proteome</keyword>
<dbReference type="Gene3D" id="3.30.200.20">
    <property type="entry name" value="Phosphorylase Kinase, domain 1"/>
    <property type="match status" value="1"/>
</dbReference>
<organism evidence="3 4">
    <name type="scientific">Modestobacter roseus</name>
    <dbReference type="NCBI Taxonomy" id="1181884"/>
    <lineage>
        <taxon>Bacteria</taxon>
        <taxon>Bacillati</taxon>
        <taxon>Actinomycetota</taxon>
        <taxon>Actinomycetes</taxon>
        <taxon>Geodermatophilales</taxon>
        <taxon>Geodermatophilaceae</taxon>
        <taxon>Modestobacter</taxon>
    </lineage>
</organism>
<sequence>MAMDEQAARRIARAALVRYGLDEVDLHFVKFRENWVFRAECGGESFALRLHRPGLHSVVEIQSELSYLEALQQRGFPVPEPVQTRDGQLICAIDAGDGGTVLVDVLRWVEGAAPLGDAGAAFDGTSPLTPQDFHRVGALAGTLHNHLAELGRLPGFSRAAWDGEGLVGERALWGDPLALPVLSAADRELLAGAIARLATDLTALGDGPDVYGVIHADLTPENILVRGDELVLIDFDDFGEGWHLFELATILFFYRPHPRFPDFVDAVIAGYRTQRPLDDRQVRLWPGMLLARGLTYLGWAAERPGEETSVWLGEHVVPVVLNLARDYLSEHRELV</sequence>
<keyword evidence="3" id="KW-0808">Transferase</keyword>
<comment type="similarity">
    <text evidence="1">Belongs to the pseudomonas-type ThrB family.</text>
</comment>
<dbReference type="Pfam" id="PF01636">
    <property type="entry name" value="APH"/>
    <property type="match status" value="1"/>
</dbReference>
<name>A0A562IP34_9ACTN</name>
<evidence type="ECO:0000313" key="3">
    <source>
        <dbReference type="EMBL" id="TWH72741.1"/>
    </source>
</evidence>
<dbReference type="GO" id="GO:0019202">
    <property type="term" value="F:amino acid kinase activity"/>
    <property type="evidence" value="ECO:0007669"/>
    <property type="project" value="TreeGrafter"/>
</dbReference>
<evidence type="ECO:0000313" key="4">
    <source>
        <dbReference type="Proteomes" id="UP000321490"/>
    </source>
</evidence>
<dbReference type="InterPro" id="IPR050249">
    <property type="entry name" value="Pseudomonas-type_ThrB"/>
</dbReference>
<comment type="caution">
    <text evidence="3">The sequence shown here is derived from an EMBL/GenBank/DDBJ whole genome shotgun (WGS) entry which is preliminary data.</text>
</comment>
<dbReference type="GO" id="GO:0004672">
    <property type="term" value="F:protein kinase activity"/>
    <property type="evidence" value="ECO:0007669"/>
    <property type="project" value="InterPro"/>
</dbReference>
<keyword evidence="3" id="KW-0418">Kinase</keyword>
<protein>
    <submittedName>
        <fullName evidence="3">Ser/Thr protein kinase RdoA (MazF antagonist)</fullName>
    </submittedName>
</protein>
<dbReference type="AlphaFoldDB" id="A0A562IP34"/>
<evidence type="ECO:0000259" key="2">
    <source>
        <dbReference type="Pfam" id="PF01636"/>
    </source>
</evidence>
<dbReference type="PANTHER" id="PTHR21064">
    <property type="entry name" value="AMINOGLYCOSIDE PHOSPHOTRANSFERASE DOMAIN-CONTAINING PROTEIN-RELATED"/>
    <property type="match status" value="1"/>
</dbReference>
<dbReference type="Proteomes" id="UP000321490">
    <property type="component" value="Unassembled WGS sequence"/>
</dbReference>
<dbReference type="EMBL" id="VLKF01000001">
    <property type="protein sequence ID" value="TWH72741.1"/>
    <property type="molecule type" value="Genomic_DNA"/>
</dbReference>
<gene>
    <name evidence="3" type="ORF">JD78_01263</name>
</gene>
<dbReference type="PROSITE" id="PS00109">
    <property type="entry name" value="PROTEIN_KINASE_TYR"/>
    <property type="match status" value="1"/>
</dbReference>
<accession>A0A562IP34</accession>
<proteinExistence type="inferred from homology"/>
<dbReference type="InterPro" id="IPR008266">
    <property type="entry name" value="Tyr_kinase_AS"/>
</dbReference>
<evidence type="ECO:0000256" key="1">
    <source>
        <dbReference type="ARBA" id="ARBA00038240"/>
    </source>
</evidence>
<dbReference type="InterPro" id="IPR011009">
    <property type="entry name" value="Kinase-like_dom_sf"/>
</dbReference>
<dbReference type="Gene3D" id="3.90.1200.10">
    <property type="match status" value="1"/>
</dbReference>
<dbReference type="InterPro" id="IPR002575">
    <property type="entry name" value="Aminoglycoside_PTrfase"/>
</dbReference>
<dbReference type="SUPFAM" id="SSF56112">
    <property type="entry name" value="Protein kinase-like (PK-like)"/>
    <property type="match status" value="1"/>
</dbReference>
<reference evidence="3 4" key="1">
    <citation type="submission" date="2019-07" db="EMBL/GenBank/DDBJ databases">
        <title>R&amp;d 2014.</title>
        <authorList>
            <person name="Klenk H.-P."/>
        </authorList>
    </citation>
    <scope>NUCLEOTIDE SEQUENCE [LARGE SCALE GENOMIC DNA]</scope>
    <source>
        <strain evidence="3 4">DSM 45764</strain>
    </source>
</reference>